<dbReference type="GeneID" id="69901500"/>
<dbReference type="KEGG" id="spg:SpyM3_1730"/>
<feature type="transmembrane region" description="Helical" evidence="1">
    <location>
        <begin position="50"/>
        <end position="74"/>
    </location>
</feature>
<feature type="transmembrane region" description="Helical" evidence="1">
    <location>
        <begin position="20"/>
        <end position="38"/>
    </location>
</feature>
<dbReference type="HOGENOM" id="CLU_2541192_0_0_9"/>
<dbReference type="AlphaFoldDB" id="A0A0H2UWL6"/>
<dbReference type="RefSeq" id="WP_002982472.1">
    <property type="nucleotide sequence ID" value="NC_004070.1"/>
</dbReference>
<evidence type="ECO:0000313" key="2">
    <source>
        <dbReference type="EMBL" id="AAM80337.1"/>
    </source>
</evidence>
<name>A0A0H2UWL6_STRP3</name>
<keyword evidence="1" id="KW-0472">Membrane</keyword>
<reference evidence="2 3" key="1">
    <citation type="journal article" date="2002" name="Proc. Natl. Acad. Sci. U.S.A.">
        <title>Genome sequence of a serotype M3 strain of group A Streptococcus: phage-encoded toxins, the high-virulence phenotype, and clone emergence.</title>
        <authorList>
            <person name="Beres S.B."/>
            <person name="Sylva G.L."/>
            <person name="Barbian K.D."/>
            <person name="Lei B."/>
            <person name="Hoff J.S."/>
            <person name="Mammarella N.D."/>
            <person name="Liu M.Y."/>
            <person name="Smoot J.C."/>
            <person name="Porcella S.F."/>
            <person name="Parkins L.D."/>
            <person name="Campbell D.S."/>
            <person name="Smith T.M."/>
            <person name="McCormick J.K."/>
            <person name="Leung D.Y."/>
            <person name="Schlievert P.M."/>
            <person name="Musser J.M."/>
        </authorList>
    </citation>
    <scope>NUCLEOTIDE SEQUENCE [LARGE SCALE GENOMIC DNA]</scope>
    <source>
        <strain evidence="3">ATCC BAA-595 / MGAS315</strain>
    </source>
</reference>
<evidence type="ECO:0000313" key="3">
    <source>
        <dbReference type="Proteomes" id="UP000000564"/>
    </source>
</evidence>
<sequence>MIKKVTTPSQKTKKRVRNGYLLKLGTACLLLSILSYGIGLLGQPSMENTFMGIASVAMLGSVCFFIIFALNRIFDALEDNLRD</sequence>
<gene>
    <name evidence="2" type="ordered locus">SpyM3_1730</name>
</gene>
<keyword evidence="1" id="KW-1133">Transmembrane helix</keyword>
<organism evidence="2 3">
    <name type="scientific">Streptococcus pyogenes serotype M3 (strain ATCC BAA-595 / MGAS315)</name>
    <dbReference type="NCBI Taxonomy" id="198466"/>
    <lineage>
        <taxon>Bacteria</taxon>
        <taxon>Bacillati</taxon>
        <taxon>Bacillota</taxon>
        <taxon>Bacilli</taxon>
        <taxon>Lactobacillales</taxon>
        <taxon>Streptococcaceae</taxon>
        <taxon>Streptococcus</taxon>
    </lineage>
</organism>
<dbReference type="EMBL" id="AE014074">
    <property type="protein sequence ID" value="AAM80337.1"/>
    <property type="molecule type" value="Genomic_DNA"/>
</dbReference>
<evidence type="ECO:0008006" key="4">
    <source>
        <dbReference type="Google" id="ProtNLM"/>
    </source>
</evidence>
<protein>
    <recommendedName>
        <fullName evidence="4">Immunogenic protein</fullName>
    </recommendedName>
</protein>
<dbReference type="Proteomes" id="UP000000564">
    <property type="component" value="Chromosome"/>
</dbReference>
<evidence type="ECO:0000256" key="1">
    <source>
        <dbReference type="SAM" id="Phobius"/>
    </source>
</evidence>
<proteinExistence type="predicted"/>
<keyword evidence="1" id="KW-0812">Transmembrane</keyword>
<accession>A0A0H2UWL6</accession>